<dbReference type="PANTHER" id="PTHR13622:SF8">
    <property type="entry name" value="THIAMIN PYROPHOSPHOKINASE 1"/>
    <property type="match status" value="1"/>
</dbReference>
<keyword evidence="6 8" id="KW-0067">ATP-binding</keyword>
<organism evidence="11 12">
    <name type="scientific">Chlamydomonas eustigma</name>
    <dbReference type="NCBI Taxonomy" id="1157962"/>
    <lineage>
        <taxon>Eukaryota</taxon>
        <taxon>Viridiplantae</taxon>
        <taxon>Chlorophyta</taxon>
        <taxon>core chlorophytes</taxon>
        <taxon>Chlorophyceae</taxon>
        <taxon>CS clade</taxon>
        <taxon>Chlamydomonadales</taxon>
        <taxon>Chlamydomonadaceae</taxon>
        <taxon>Chlamydomonas</taxon>
    </lineage>
</organism>
<evidence type="ECO:0000256" key="2">
    <source>
        <dbReference type="ARBA" id="ARBA00006785"/>
    </source>
</evidence>
<dbReference type="PIRSF" id="PIRSF031057">
    <property type="entry name" value="Thiamin_pyrophosphokinase"/>
    <property type="match status" value="1"/>
</dbReference>
<keyword evidence="5 8" id="KW-0418">Kinase</keyword>
<dbReference type="EMBL" id="BEGY01000119">
    <property type="protein sequence ID" value="GAX84214.1"/>
    <property type="molecule type" value="Genomic_DNA"/>
</dbReference>
<dbReference type="STRING" id="1157962.A0A250XMA4"/>
<feature type="region of interest" description="Disordered" evidence="9">
    <location>
        <begin position="1"/>
        <end position="22"/>
    </location>
</feature>
<sequence length="318" mass="34766">MEKSLETSNFGEPDSTRPPIRHHLEGIEMPTSNSIVSSKFLDFDSVQDKNMQTFLVVLNFSLPTATARLWPKTAYKICADGGTNRLFDALPTMLGISGEEVNVTRSAYLPDIVIGDLDSIREDVRTFYSSKDVPILDLSHDQDTTDLGKCLMHIDSLLASSQQSCRGSAGHVASSISDWSTPESGAKEVMTSPFRDHQIIVVGAMGGRLDHILSNLNALYQFSHLKITLWGEGNLVRLLPKGRSLITPLKGLEGPSCGLVPLSGPAVATSSGLKWNLQDTKMEVSGLISTCNVIESEEVIVTTDRELLWITAVSEDWF</sequence>
<protein>
    <recommendedName>
        <fullName evidence="8">Thiamine pyrophosphokinase</fullName>
        <ecNumber evidence="8">2.7.6.2</ecNumber>
    </recommendedName>
</protein>
<dbReference type="NCBIfam" id="TIGR01378">
    <property type="entry name" value="thi_PPkinase"/>
    <property type="match status" value="1"/>
</dbReference>
<dbReference type="SMART" id="SM00983">
    <property type="entry name" value="TPK_B1_binding"/>
    <property type="match status" value="1"/>
</dbReference>
<dbReference type="AlphaFoldDB" id="A0A250XMA4"/>
<dbReference type="SUPFAM" id="SSF63862">
    <property type="entry name" value="Thiamin pyrophosphokinase, substrate-binding domain"/>
    <property type="match status" value="1"/>
</dbReference>
<evidence type="ECO:0000256" key="8">
    <source>
        <dbReference type="PIRNR" id="PIRNR031057"/>
    </source>
</evidence>
<dbReference type="Gene3D" id="2.60.120.320">
    <property type="entry name" value="Thiamin pyrophosphokinase, thiamin-binding domain"/>
    <property type="match status" value="1"/>
</dbReference>
<evidence type="ECO:0000256" key="5">
    <source>
        <dbReference type="ARBA" id="ARBA00022777"/>
    </source>
</evidence>
<comment type="function">
    <text evidence="7">Catalyzes the phosphorylation of thiamine to thiamine pyrophosphate (TPP). TPP is an active cofactor for enzymes involved in glycolysis and energy production. Plant leaves require high levels of TPP for photosynthesis and carbohydrate metabolism.</text>
</comment>
<evidence type="ECO:0000313" key="12">
    <source>
        <dbReference type="Proteomes" id="UP000232323"/>
    </source>
</evidence>
<comment type="caution">
    <text evidence="11">The sequence shown here is derived from an EMBL/GenBank/DDBJ whole genome shotgun (WGS) entry which is preliminary data.</text>
</comment>
<dbReference type="Pfam" id="PF04265">
    <property type="entry name" value="TPK_B1_binding"/>
    <property type="match status" value="1"/>
</dbReference>
<dbReference type="InterPro" id="IPR007371">
    <property type="entry name" value="TPK_catalytic"/>
</dbReference>
<dbReference type="FunFam" id="2.60.120.320:FF:000001">
    <property type="entry name" value="Thiamine pyrophosphokinase"/>
    <property type="match status" value="1"/>
</dbReference>
<dbReference type="Proteomes" id="UP000232323">
    <property type="component" value="Unassembled WGS sequence"/>
</dbReference>
<evidence type="ECO:0000256" key="7">
    <source>
        <dbReference type="ARBA" id="ARBA00025120"/>
    </source>
</evidence>
<dbReference type="GO" id="GO:0030975">
    <property type="term" value="F:thiamine binding"/>
    <property type="evidence" value="ECO:0007669"/>
    <property type="project" value="UniProtKB-UniRule"/>
</dbReference>
<evidence type="ECO:0000256" key="1">
    <source>
        <dbReference type="ARBA" id="ARBA00005078"/>
    </source>
</evidence>
<dbReference type="InterPro" id="IPR036759">
    <property type="entry name" value="TPK_catalytic_sf"/>
</dbReference>
<dbReference type="PANTHER" id="PTHR13622">
    <property type="entry name" value="THIAMIN PYROPHOSPHOKINASE"/>
    <property type="match status" value="1"/>
</dbReference>
<evidence type="ECO:0000256" key="6">
    <source>
        <dbReference type="ARBA" id="ARBA00022840"/>
    </source>
</evidence>
<dbReference type="InterPro" id="IPR007373">
    <property type="entry name" value="Thiamin_PyroPKinase_B1-bd"/>
</dbReference>
<keyword evidence="3 8" id="KW-0808">Transferase</keyword>
<dbReference type="SUPFAM" id="SSF63999">
    <property type="entry name" value="Thiamin pyrophosphokinase, catalytic domain"/>
    <property type="match status" value="1"/>
</dbReference>
<evidence type="ECO:0000259" key="10">
    <source>
        <dbReference type="SMART" id="SM00983"/>
    </source>
</evidence>
<dbReference type="InterPro" id="IPR006282">
    <property type="entry name" value="Thi_PPkinase"/>
</dbReference>
<dbReference type="GO" id="GO:0005524">
    <property type="term" value="F:ATP binding"/>
    <property type="evidence" value="ECO:0007669"/>
    <property type="project" value="UniProtKB-UniRule"/>
</dbReference>
<dbReference type="UniPathway" id="UPA00060">
    <property type="reaction ID" value="UER00597"/>
</dbReference>
<accession>A0A250XMA4</accession>
<dbReference type="InterPro" id="IPR016966">
    <property type="entry name" value="Thiamin_pyrophosphokinase_euk"/>
</dbReference>
<feature type="domain" description="Thiamin pyrophosphokinase thiamin-binding" evidence="10">
    <location>
        <begin position="242"/>
        <end position="308"/>
    </location>
</feature>
<dbReference type="OrthoDB" id="25149at2759"/>
<comment type="pathway">
    <text evidence="1 8">Cofactor biosynthesis; thiamine diphosphate biosynthesis; thiamine diphosphate from thiamine: step 1/1.</text>
</comment>
<dbReference type="Pfam" id="PF04263">
    <property type="entry name" value="TPK_catalytic"/>
    <property type="match status" value="1"/>
</dbReference>
<evidence type="ECO:0000256" key="4">
    <source>
        <dbReference type="ARBA" id="ARBA00022741"/>
    </source>
</evidence>
<keyword evidence="4 8" id="KW-0547">Nucleotide-binding</keyword>
<dbReference type="GO" id="GO:0004788">
    <property type="term" value="F:thiamine diphosphokinase activity"/>
    <property type="evidence" value="ECO:0007669"/>
    <property type="project" value="UniProtKB-UniRule"/>
</dbReference>
<proteinExistence type="inferred from homology"/>
<comment type="catalytic activity">
    <reaction evidence="8">
        <text>thiamine + ATP = thiamine diphosphate + AMP + H(+)</text>
        <dbReference type="Rhea" id="RHEA:11576"/>
        <dbReference type="ChEBI" id="CHEBI:15378"/>
        <dbReference type="ChEBI" id="CHEBI:18385"/>
        <dbReference type="ChEBI" id="CHEBI:30616"/>
        <dbReference type="ChEBI" id="CHEBI:58937"/>
        <dbReference type="ChEBI" id="CHEBI:456215"/>
    </reaction>
</comment>
<dbReference type="Gene3D" id="3.40.50.10240">
    <property type="entry name" value="Thiamin pyrophosphokinase, catalytic domain"/>
    <property type="match status" value="1"/>
</dbReference>
<name>A0A250XMA4_9CHLO</name>
<reference evidence="11 12" key="1">
    <citation type="submission" date="2017-08" db="EMBL/GenBank/DDBJ databases">
        <title>Acidophilic green algal genome provides insights into adaptation to an acidic environment.</title>
        <authorList>
            <person name="Hirooka S."/>
            <person name="Hirose Y."/>
            <person name="Kanesaki Y."/>
            <person name="Higuchi S."/>
            <person name="Fujiwara T."/>
            <person name="Onuma R."/>
            <person name="Era A."/>
            <person name="Ohbayashi R."/>
            <person name="Uzuka A."/>
            <person name="Nozaki H."/>
            <person name="Yoshikawa H."/>
            <person name="Miyagishima S.Y."/>
        </authorList>
    </citation>
    <scope>NUCLEOTIDE SEQUENCE [LARGE SCALE GENOMIC DNA]</scope>
    <source>
        <strain evidence="11 12">NIES-2499</strain>
    </source>
</reference>
<evidence type="ECO:0000256" key="3">
    <source>
        <dbReference type="ARBA" id="ARBA00022679"/>
    </source>
</evidence>
<dbReference type="GO" id="GO:0006772">
    <property type="term" value="P:thiamine metabolic process"/>
    <property type="evidence" value="ECO:0007669"/>
    <property type="project" value="InterPro"/>
</dbReference>
<comment type="similarity">
    <text evidence="2 8">Belongs to the thiamine pyrophosphokinase family.</text>
</comment>
<evidence type="ECO:0000313" key="11">
    <source>
        <dbReference type="EMBL" id="GAX84214.1"/>
    </source>
</evidence>
<dbReference type="CDD" id="cd07995">
    <property type="entry name" value="TPK"/>
    <property type="match status" value="1"/>
</dbReference>
<keyword evidence="12" id="KW-1185">Reference proteome</keyword>
<dbReference type="EC" id="2.7.6.2" evidence="8"/>
<feature type="compositionally biased region" description="Polar residues" evidence="9">
    <location>
        <begin position="1"/>
        <end position="10"/>
    </location>
</feature>
<dbReference type="InterPro" id="IPR036371">
    <property type="entry name" value="TPK_B1-bd_sf"/>
</dbReference>
<evidence type="ECO:0000256" key="9">
    <source>
        <dbReference type="SAM" id="MobiDB-lite"/>
    </source>
</evidence>
<gene>
    <name evidence="11" type="ORF">CEUSTIGMA_g11637.t1</name>
</gene>
<dbReference type="GO" id="GO:0016301">
    <property type="term" value="F:kinase activity"/>
    <property type="evidence" value="ECO:0007669"/>
    <property type="project" value="UniProtKB-UniRule"/>
</dbReference>
<dbReference type="GO" id="GO:0009229">
    <property type="term" value="P:thiamine diphosphate biosynthetic process"/>
    <property type="evidence" value="ECO:0007669"/>
    <property type="project" value="UniProtKB-UniRule"/>
</dbReference>